<protein>
    <recommendedName>
        <fullName evidence="1">Transposase IS204/IS1001/IS1096/IS1165 zinc-finger domain-containing protein</fullName>
    </recommendedName>
</protein>
<keyword evidence="3" id="KW-1185">Reference proteome</keyword>
<evidence type="ECO:0000259" key="1">
    <source>
        <dbReference type="Pfam" id="PF14690"/>
    </source>
</evidence>
<sequence length="87" mass="10226">MHNSLIQTVPPHHCETCGNQKFHKTEKKIQYYQALSDGEVVFVEVKRRRYRCTGCGNKKWDQVSGACSYKKKTDGLVLWEKNTRNRH</sequence>
<dbReference type="Proteomes" id="UP000051063">
    <property type="component" value="Unassembled WGS sequence"/>
</dbReference>
<reference evidence="2 3" key="1">
    <citation type="submission" date="2015-09" db="EMBL/GenBank/DDBJ databases">
        <title>Genome sequencing project for genomic taxonomy and phylogenomics of Bacillus-like bacteria.</title>
        <authorList>
            <person name="Liu B."/>
            <person name="Wang J."/>
            <person name="Zhu Y."/>
            <person name="Liu G."/>
            <person name="Chen Q."/>
            <person name="Chen Z."/>
            <person name="Lan J."/>
            <person name="Che J."/>
            <person name="Ge C."/>
            <person name="Shi H."/>
            <person name="Pan Z."/>
            <person name="Liu X."/>
        </authorList>
    </citation>
    <scope>NUCLEOTIDE SEQUENCE [LARGE SCALE GENOMIC DNA]</scope>
    <source>
        <strain evidence="2 3">DSM 8552</strain>
    </source>
</reference>
<name>A0ABR5N5Z0_BRECH</name>
<feature type="domain" description="Transposase IS204/IS1001/IS1096/IS1165 zinc-finger" evidence="1">
    <location>
        <begin position="10"/>
        <end position="55"/>
    </location>
</feature>
<proteinExistence type="predicted"/>
<dbReference type="EMBL" id="LJJB01000010">
    <property type="protein sequence ID" value="KQL46045.1"/>
    <property type="molecule type" value="Genomic_DNA"/>
</dbReference>
<organism evidence="2 3">
    <name type="scientific">Brevibacillus choshinensis</name>
    <dbReference type="NCBI Taxonomy" id="54911"/>
    <lineage>
        <taxon>Bacteria</taxon>
        <taxon>Bacillati</taxon>
        <taxon>Bacillota</taxon>
        <taxon>Bacilli</taxon>
        <taxon>Bacillales</taxon>
        <taxon>Paenibacillaceae</taxon>
        <taxon>Brevibacillus</taxon>
    </lineage>
</organism>
<accession>A0ABR5N5Z0</accession>
<evidence type="ECO:0000313" key="2">
    <source>
        <dbReference type="EMBL" id="KQL46045.1"/>
    </source>
</evidence>
<dbReference type="InterPro" id="IPR029261">
    <property type="entry name" value="Transposase_Znf"/>
</dbReference>
<comment type="caution">
    <text evidence="2">The sequence shown here is derived from an EMBL/GenBank/DDBJ whole genome shotgun (WGS) entry which is preliminary data.</text>
</comment>
<dbReference type="Pfam" id="PF14690">
    <property type="entry name" value="Zn_ribbon_ISL3"/>
    <property type="match status" value="1"/>
</dbReference>
<evidence type="ECO:0000313" key="3">
    <source>
        <dbReference type="Proteomes" id="UP000051063"/>
    </source>
</evidence>
<dbReference type="RefSeq" id="WP_055745118.1">
    <property type="nucleotide sequence ID" value="NZ_LJJB01000010.1"/>
</dbReference>
<gene>
    <name evidence="2" type="ORF">AN963_13655</name>
</gene>